<feature type="compositionally biased region" description="Basic and acidic residues" evidence="6">
    <location>
        <begin position="571"/>
        <end position="586"/>
    </location>
</feature>
<accession>A0A4Y9ZA38</accession>
<dbReference type="InterPro" id="IPR051711">
    <property type="entry name" value="Stress_Response_Reg"/>
</dbReference>
<dbReference type="GO" id="GO:0005634">
    <property type="term" value="C:nucleus"/>
    <property type="evidence" value="ECO:0007669"/>
    <property type="project" value="UniProtKB-SubCell"/>
</dbReference>
<dbReference type="GO" id="GO:0045944">
    <property type="term" value="P:positive regulation of transcription by RNA polymerase II"/>
    <property type="evidence" value="ECO:0007669"/>
    <property type="project" value="TreeGrafter"/>
</dbReference>
<keyword evidence="9" id="KW-1185">Reference proteome</keyword>
<keyword evidence="5" id="KW-0539">Nucleus</keyword>
<dbReference type="PANTHER" id="PTHR47540:SF2">
    <property type="entry name" value="ZN(II)2CYS6 TRANSCRIPTION FACTOR (EUROFUNG)"/>
    <property type="match status" value="1"/>
</dbReference>
<feature type="region of interest" description="Disordered" evidence="6">
    <location>
        <begin position="1"/>
        <end position="191"/>
    </location>
</feature>
<feature type="domain" description="Zn(2)-C6 fungal-type" evidence="7">
    <location>
        <begin position="429"/>
        <end position="459"/>
    </location>
</feature>
<feature type="compositionally biased region" description="Polar residues" evidence="6">
    <location>
        <begin position="521"/>
        <end position="539"/>
    </location>
</feature>
<dbReference type="PROSITE" id="PS00463">
    <property type="entry name" value="ZN2_CY6_FUNGAL_1"/>
    <property type="match status" value="1"/>
</dbReference>
<evidence type="ECO:0000256" key="1">
    <source>
        <dbReference type="ARBA" id="ARBA00004123"/>
    </source>
</evidence>
<proteinExistence type="predicted"/>
<feature type="compositionally biased region" description="Polar residues" evidence="6">
    <location>
        <begin position="181"/>
        <end position="191"/>
    </location>
</feature>
<dbReference type="AlphaFoldDB" id="A0A4Y9ZA38"/>
<reference evidence="8 9" key="1">
    <citation type="submission" date="2019-02" db="EMBL/GenBank/DDBJ databases">
        <title>Genome sequencing of the rare red list fungi Dentipellis fragilis.</title>
        <authorList>
            <person name="Buettner E."/>
            <person name="Kellner H."/>
        </authorList>
    </citation>
    <scope>NUCLEOTIDE SEQUENCE [LARGE SCALE GENOMIC DNA]</scope>
    <source>
        <strain evidence="8 9">DSM 105465</strain>
    </source>
</reference>
<dbReference type="EMBL" id="SEOQ01000089">
    <property type="protein sequence ID" value="TFY70668.1"/>
    <property type="molecule type" value="Genomic_DNA"/>
</dbReference>
<keyword evidence="2" id="KW-0805">Transcription regulation</keyword>
<evidence type="ECO:0000256" key="4">
    <source>
        <dbReference type="ARBA" id="ARBA00023163"/>
    </source>
</evidence>
<comment type="subcellular location">
    <subcellularLocation>
        <location evidence="1">Nucleus</location>
    </subcellularLocation>
</comment>
<dbReference type="Gene3D" id="4.10.240.10">
    <property type="entry name" value="Zn(2)-C6 fungal-type DNA-binding domain"/>
    <property type="match status" value="1"/>
</dbReference>
<feature type="compositionally biased region" description="Basic and acidic residues" evidence="6">
    <location>
        <begin position="47"/>
        <end position="58"/>
    </location>
</feature>
<feature type="compositionally biased region" description="Polar residues" evidence="6">
    <location>
        <begin position="129"/>
        <end position="148"/>
    </location>
</feature>
<dbReference type="OrthoDB" id="39175at2759"/>
<feature type="region of interest" description="Disordered" evidence="6">
    <location>
        <begin position="258"/>
        <end position="318"/>
    </location>
</feature>
<sequence>MRGRERGQRQSSLPSSLVRHLRSGPRSPDSATSKDEPAHPTETQDGDGMRTRERDNDRTAGYGLAQPLASAPPATSFPLRPIAPSFPVQSTFLETERRTSLPPLRRENEPQYSSRLYGRGAGDEHPACATSSSSIPHGQPSRQVSPWSTDPEYYTYPPPSPRHPPGQYAAPPWSEGEPGPSNWNQAARPLSQSSYSGLSVRRASAAGKVMTRGCGMIPGGCIHWAMREGYDQRAGYEPRRGYPLADARVAEVMQGWGGAGGPDYDTPNHYPTLPSSEQPRAQRQPNEFPHARAQPSFPEPNFQAYDQGSVTRSPVASGSHYPYIGARVDDYELPPDLPLETSPRANELRLVPESSNINGETKDPYFGHTFPFGDDVPVASPEEDRSEEFEEVKRKRSGAGGKRKHRRRDDDGSEEGGGRGAKRAKTEIACFFCRQRKLKCSGDRPKCRACSSRDLNCNYAAEPRRRGPGKALKGSRSRGPRTSAAAAAPPHPTGIEASTMKALPPTPAPPHAPPRSHTPTQSYAGRSSISHEGSSQYLLHSTPPMGAAASSASSGTSPLTRPVSSNLHSEMLLHQKDLHLQHREANLDAADPPPSYELVSSEA</sequence>
<name>A0A4Y9ZA38_9AGAM</name>
<feature type="compositionally biased region" description="Polar residues" evidence="6">
    <location>
        <begin position="273"/>
        <end position="285"/>
    </location>
</feature>
<feature type="compositionally biased region" description="Polar residues" evidence="6">
    <location>
        <begin position="555"/>
        <end position="568"/>
    </location>
</feature>
<dbReference type="GO" id="GO:0000981">
    <property type="term" value="F:DNA-binding transcription factor activity, RNA polymerase II-specific"/>
    <property type="evidence" value="ECO:0007669"/>
    <property type="project" value="InterPro"/>
</dbReference>
<evidence type="ECO:0000259" key="7">
    <source>
        <dbReference type="PROSITE" id="PS50048"/>
    </source>
</evidence>
<dbReference type="InterPro" id="IPR036864">
    <property type="entry name" value="Zn2-C6_fun-type_DNA-bd_sf"/>
</dbReference>
<dbReference type="Pfam" id="PF00172">
    <property type="entry name" value="Zn_clus"/>
    <property type="match status" value="1"/>
</dbReference>
<feature type="compositionally biased region" description="Basic residues" evidence="6">
    <location>
        <begin position="394"/>
        <end position="407"/>
    </location>
</feature>
<dbReference type="PANTHER" id="PTHR47540">
    <property type="entry name" value="THIAMINE REPRESSIBLE GENES REGULATORY PROTEIN THI5"/>
    <property type="match status" value="1"/>
</dbReference>
<keyword evidence="4" id="KW-0804">Transcription</keyword>
<evidence type="ECO:0000313" key="8">
    <source>
        <dbReference type="EMBL" id="TFY70668.1"/>
    </source>
</evidence>
<feature type="compositionally biased region" description="Polar residues" evidence="6">
    <location>
        <begin position="304"/>
        <end position="316"/>
    </location>
</feature>
<dbReference type="GO" id="GO:0043565">
    <property type="term" value="F:sequence-specific DNA binding"/>
    <property type="evidence" value="ECO:0007669"/>
    <property type="project" value="TreeGrafter"/>
</dbReference>
<feature type="region of interest" description="Disordered" evidence="6">
    <location>
        <begin position="334"/>
        <end position="423"/>
    </location>
</feature>
<organism evidence="8 9">
    <name type="scientific">Dentipellis fragilis</name>
    <dbReference type="NCBI Taxonomy" id="205917"/>
    <lineage>
        <taxon>Eukaryota</taxon>
        <taxon>Fungi</taxon>
        <taxon>Dikarya</taxon>
        <taxon>Basidiomycota</taxon>
        <taxon>Agaricomycotina</taxon>
        <taxon>Agaricomycetes</taxon>
        <taxon>Russulales</taxon>
        <taxon>Hericiaceae</taxon>
        <taxon>Dentipellis</taxon>
    </lineage>
</organism>
<dbReference type="Proteomes" id="UP000298327">
    <property type="component" value="Unassembled WGS sequence"/>
</dbReference>
<dbReference type="PROSITE" id="PS50048">
    <property type="entry name" value="ZN2_CY6_FUNGAL_2"/>
    <property type="match status" value="1"/>
</dbReference>
<feature type="compositionally biased region" description="Pro residues" evidence="6">
    <location>
        <begin position="504"/>
        <end position="513"/>
    </location>
</feature>
<evidence type="ECO:0000256" key="6">
    <source>
        <dbReference type="SAM" id="MobiDB-lite"/>
    </source>
</evidence>
<evidence type="ECO:0000256" key="5">
    <source>
        <dbReference type="ARBA" id="ARBA00023242"/>
    </source>
</evidence>
<feature type="compositionally biased region" description="Basic and acidic residues" evidence="6">
    <location>
        <begin position="94"/>
        <end position="109"/>
    </location>
</feature>
<dbReference type="GO" id="GO:0008270">
    <property type="term" value="F:zinc ion binding"/>
    <property type="evidence" value="ECO:0007669"/>
    <property type="project" value="InterPro"/>
</dbReference>
<dbReference type="SMART" id="SM00066">
    <property type="entry name" value="GAL4"/>
    <property type="match status" value="1"/>
</dbReference>
<protein>
    <recommendedName>
        <fullName evidence="7">Zn(2)-C6 fungal-type domain-containing protein</fullName>
    </recommendedName>
</protein>
<dbReference type="InterPro" id="IPR001138">
    <property type="entry name" value="Zn2Cys6_DnaBD"/>
</dbReference>
<dbReference type="STRING" id="205917.A0A4Y9ZA38"/>
<comment type="caution">
    <text evidence="8">The sequence shown here is derived from an EMBL/GenBank/DDBJ whole genome shotgun (WGS) entry which is preliminary data.</text>
</comment>
<keyword evidence="3" id="KW-0238">DNA-binding</keyword>
<gene>
    <name evidence="8" type="ORF">EVG20_g2340</name>
</gene>
<evidence type="ECO:0000313" key="9">
    <source>
        <dbReference type="Proteomes" id="UP000298327"/>
    </source>
</evidence>
<evidence type="ECO:0000256" key="2">
    <source>
        <dbReference type="ARBA" id="ARBA00023015"/>
    </source>
</evidence>
<evidence type="ECO:0000256" key="3">
    <source>
        <dbReference type="ARBA" id="ARBA00023125"/>
    </source>
</evidence>
<dbReference type="CDD" id="cd00067">
    <property type="entry name" value="GAL4"/>
    <property type="match status" value="1"/>
</dbReference>
<dbReference type="SUPFAM" id="SSF57701">
    <property type="entry name" value="Zn2/Cys6 DNA-binding domain"/>
    <property type="match status" value="1"/>
</dbReference>
<feature type="region of interest" description="Disordered" evidence="6">
    <location>
        <begin position="458"/>
        <end position="603"/>
    </location>
</feature>